<dbReference type="PANTHER" id="PTHR48462">
    <property type="entry name" value="PROTEIN, PUTATIVE-RELATED"/>
    <property type="match status" value="1"/>
</dbReference>
<evidence type="ECO:0000256" key="2">
    <source>
        <dbReference type="SAM" id="MobiDB-lite"/>
    </source>
</evidence>
<name>A0A6L2KEE0_TANCI</name>
<feature type="compositionally biased region" description="Basic and acidic residues" evidence="2">
    <location>
        <begin position="1202"/>
        <end position="1219"/>
    </location>
</feature>
<feature type="compositionally biased region" description="Basic residues" evidence="2">
    <location>
        <begin position="1220"/>
        <end position="1231"/>
    </location>
</feature>
<organism evidence="4">
    <name type="scientific">Tanacetum cinerariifolium</name>
    <name type="common">Dalmatian daisy</name>
    <name type="synonym">Chrysanthemum cinerariifolium</name>
    <dbReference type="NCBI Taxonomy" id="118510"/>
    <lineage>
        <taxon>Eukaryota</taxon>
        <taxon>Viridiplantae</taxon>
        <taxon>Streptophyta</taxon>
        <taxon>Embryophyta</taxon>
        <taxon>Tracheophyta</taxon>
        <taxon>Spermatophyta</taxon>
        <taxon>Magnoliopsida</taxon>
        <taxon>eudicotyledons</taxon>
        <taxon>Gunneridae</taxon>
        <taxon>Pentapetalae</taxon>
        <taxon>asterids</taxon>
        <taxon>campanulids</taxon>
        <taxon>Asterales</taxon>
        <taxon>Asteraceae</taxon>
        <taxon>Asteroideae</taxon>
        <taxon>Anthemideae</taxon>
        <taxon>Anthemidinae</taxon>
        <taxon>Tanacetum</taxon>
    </lineage>
</organism>
<accession>A0A6L2KEE0</accession>
<keyword evidence="1" id="KW-0175">Coiled coil</keyword>
<keyword evidence="4" id="KW-0808">Transferase</keyword>
<feature type="compositionally biased region" description="Polar residues" evidence="2">
    <location>
        <begin position="160"/>
        <end position="169"/>
    </location>
</feature>
<dbReference type="InterPro" id="IPR013103">
    <property type="entry name" value="RVT_2"/>
</dbReference>
<feature type="coiled-coil region" evidence="1">
    <location>
        <begin position="965"/>
        <end position="1017"/>
    </location>
</feature>
<feature type="domain" description="Reverse transcriptase Ty1/copia-type" evidence="3">
    <location>
        <begin position="735"/>
        <end position="824"/>
    </location>
</feature>
<feature type="region of interest" description="Disordered" evidence="2">
    <location>
        <begin position="142"/>
        <end position="174"/>
    </location>
</feature>
<evidence type="ECO:0000259" key="3">
    <source>
        <dbReference type="Pfam" id="PF07727"/>
    </source>
</evidence>
<proteinExistence type="predicted"/>
<dbReference type="CDD" id="cd09272">
    <property type="entry name" value="RNase_HI_RT_Ty1"/>
    <property type="match status" value="1"/>
</dbReference>
<sequence length="1469" mass="167155">MPRSLLLEASWEVDADGSAFPAPEEPSVPPGDVNMILIDKCNVGDGNTVHKGNVSDTNLVDKALAENVGETKDVDMLVVDNVVNSNLVDNIKGVSIDDEVLAKQMKLDKGKSAMTQKDHFISKKIKSVLKGNGIVIRENDNLSFHSDSDNNDIENKNDQENQVNSSGNETDMGFETKSYESKRSFDYLSDCNYEVIELRERKPASKNNINKGDGNASSKHEDIRPLMRNYDIGDSDTIKQRELCMEELMWKLKGNESGLTDLFTIVQKSCESFLTDPSDGRSTFRPADVLIFGWVGGKYACVDLTGVPPLVRLSSRGFTTGQAALKAALGKVTKHEKACIENQHVFIPFAFDTFGFLAPEAVELLSRVQRVMHSNVMTPRSTDMVFKRIGFAIQKRLAAQLVARLREQNGNSSSQKQVYFVNTVTIIRKEDEPKESRILESNAIENNDHGIALKDEKTIEKESRVPRVMLEKKETSDLGDEIYENLIREKPSCSLNFNLRIKRGDPSKLKIPCMIGYKFIANAYIDLDLLMNVMSLAYYNAIRNQNYEHKGINFVGIGKDTHVFIGNMSHVMDFIIFKNDETNIDPSLSQVVFGRPFVKIIRLTLDKGKGLLTSIDGIKEVTFKTPYRDLKTDSLTSEGHDLLSSRVILSDNDLRRGCKSPWDLKSRFYKDIDKLDSNYNWKIKSLYLEAKNNRTNKGVSNAYDKDDLETNNHSYADESVGVEVDFNNMKHFTVVSPIPTTRVHSNHPKAQIIGDPMNKARLVAQGHKKEDGIDYDKVFAHVARVEEIRLFLAFASYINFPVYQMDVKSAFLYGTIKEETKIHVDNESAICVIKNPAYHSKTKHIEIRHHFIRNSYEKRLIKMVKIHTDNNVAYLLTKAFDVSRFNFLVASTEQFWKTDALSTIKDRVMAITVTIDRNVKVLITEASIRRHPKLGDSEEETTLMPHDSPLQSVHSLGRNEGSLSLNELTVLCTSLSTKVQSLENELHQTKKVYSSALTKLILRVKKLERTVKTSKARRKARIVISEDKDPKDPSKQGMSLIEELDMDVDISLVLPHAANQERKLDDTQVSGQPEDQLGVFSAAKVLADAAEQRRISSADVSTASEMVNTAGLKARDKAQKLHDEELASFNAKQEAVDIARKEKVVAESDQAHDVDWSDPAVIRYHTLQNKPRSVAEDHIYSFVPMNSELEVQRSKRTVQEVERQFTEEEKGKKNDDSSKPTRKKTLARKRAGGNNSQESVKKQKLEDDTEKKELKAYLDITRVLTEHFMYYQIIRADRNSKNYKIFSEMLDDFDRHDIMDLHRLVEERYTTTSPEGCDLMLWGDLKTLFEPDEENELWKNQHEYNLISWRLCDSSGIHILLIDNGIAIHMLIEKKYPLGQEMISKMLNKRLEVKQESKMAFELLRQGVKSLFDREDTLTLEGNTENLPKLLERKYDELILDHELDVETSFVIIVKLNLTVKLQYESRNN</sequence>
<protein>
    <submittedName>
        <fullName evidence="4">Putative reverse transcriptase domain-containing protein</fullName>
    </submittedName>
</protein>
<reference evidence="4" key="1">
    <citation type="journal article" date="2019" name="Sci. Rep.">
        <title>Draft genome of Tanacetum cinerariifolium, the natural source of mosquito coil.</title>
        <authorList>
            <person name="Yamashiro T."/>
            <person name="Shiraishi A."/>
            <person name="Satake H."/>
            <person name="Nakayama K."/>
        </authorList>
    </citation>
    <scope>NUCLEOTIDE SEQUENCE</scope>
</reference>
<keyword evidence="4" id="KW-0548">Nucleotidyltransferase</keyword>
<dbReference type="EMBL" id="BKCJ010002337">
    <property type="protein sequence ID" value="GEU47878.1"/>
    <property type="molecule type" value="Genomic_DNA"/>
</dbReference>
<dbReference type="Pfam" id="PF07727">
    <property type="entry name" value="RVT_2"/>
    <property type="match status" value="1"/>
</dbReference>
<keyword evidence="4" id="KW-0695">RNA-directed DNA polymerase</keyword>
<dbReference type="GO" id="GO:0003964">
    <property type="term" value="F:RNA-directed DNA polymerase activity"/>
    <property type="evidence" value="ECO:0007669"/>
    <property type="project" value="UniProtKB-KW"/>
</dbReference>
<gene>
    <name evidence="4" type="ORF">Tci_019856</name>
</gene>
<evidence type="ECO:0000256" key="1">
    <source>
        <dbReference type="SAM" id="Coils"/>
    </source>
</evidence>
<evidence type="ECO:0000313" key="4">
    <source>
        <dbReference type="EMBL" id="GEU47878.1"/>
    </source>
</evidence>
<dbReference type="PANTHER" id="PTHR48462:SF1">
    <property type="entry name" value="PROTEIN, PUTATIVE-RELATED"/>
    <property type="match status" value="1"/>
</dbReference>
<comment type="caution">
    <text evidence="4">The sequence shown here is derived from an EMBL/GenBank/DDBJ whole genome shotgun (WGS) entry which is preliminary data.</text>
</comment>
<feature type="region of interest" description="Disordered" evidence="2">
    <location>
        <begin position="1202"/>
        <end position="1246"/>
    </location>
</feature>